<keyword evidence="3" id="KW-1185">Reference proteome</keyword>
<dbReference type="EMBL" id="BAABDQ010000003">
    <property type="protein sequence ID" value="GAA3540045.1"/>
    <property type="molecule type" value="Genomic_DNA"/>
</dbReference>
<evidence type="ECO:0000313" key="3">
    <source>
        <dbReference type="Proteomes" id="UP001500630"/>
    </source>
</evidence>
<protein>
    <recommendedName>
        <fullName evidence="4">DUF397 domain-containing protein</fullName>
    </recommendedName>
</protein>
<evidence type="ECO:0008006" key="4">
    <source>
        <dbReference type="Google" id="ProtNLM"/>
    </source>
</evidence>
<name>A0ABP6VW22_9ACTN</name>
<organism evidence="2 3">
    <name type="scientific">Nonomuraea rosea</name>
    <dbReference type="NCBI Taxonomy" id="638574"/>
    <lineage>
        <taxon>Bacteria</taxon>
        <taxon>Bacillati</taxon>
        <taxon>Actinomycetota</taxon>
        <taxon>Actinomycetes</taxon>
        <taxon>Streptosporangiales</taxon>
        <taxon>Streptosporangiaceae</taxon>
        <taxon>Nonomuraea</taxon>
    </lineage>
</organism>
<comment type="caution">
    <text evidence="2">The sequence shown here is derived from an EMBL/GenBank/DDBJ whole genome shotgun (WGS) entry which is preliminary data.</text>
</comment>
<reference evidence="3" key="1">
    <citation type="journal article" date="2019" name="Int. J. Syst. Evol. Microbiol.">
        <title>The Global Catalogue of Microorganisms (GCM) 10K type strain sequencing project: providing services to taxonomists for standard genome sequencing and annotation.</title>
        <authorList>
            <consortium name="The Broad Institute Genomics Platform"/>
            <consortium name="The Broad Institute Genome Sequencing Center for Infectious Disease"/>
            <person name="Wu L."/>
            <person name="Ma J."/>
        </authorList>
    </citation>
    <scope>NUCLEOTIDE SEQUENCE [LARGE SCALE GENOMIC DNA]</scope>
    <source>
        <strain evidence="3">JCM 17326</strain>
    </source>
</reference>
<evidence type="ECO:0000313" key="2">
    <source>
        <dbReference type="EMBL" id="GAA3540045.1"/>
    </source>
</evidence>
<sequence>MPLRFYGKGGSDNSSCPSVHGDDADGSLVIVGWPVDDPDVLTQIRAVSHIEPHERAFRVPAELKKALWEACGGHDPHFG</sequence>
<feature type="region of interest" description="Disordered" evidence="1">
    <location>
        <begin position="1"/>
        <end position="20"/>
    </location>
</feature>
<evidence type="ECO:0000256" key="1">
    <source>
        <dbReference type="SAM" id="MobiDB-lite"/>
    </source>
</evidence>
<accession>A0ABP6VW22</accession>
<proteinExistence type="predicted"/>
<gene>
    <name evidence="2" type="ORF">GCM10022419_020140</name>
</gene>
<dbReference type="Proteomes" id="UP001500630">
    <property type="component" value="Unassembled WGS sequence"/>
</dbReference>